<feature type="domain" description="Helicase ATP-binding" evidence="13">
    <location>
        <begin position="224"/>
        <end position="381"/>
    </location>
</feature>
<evidence type="ECO:0000256" key="2">
    <source>
        <dbReference type="ARBA" id="ARBA00022705"/>
    </source>
</evidence>
<dbReference type="SUPFAM" id="SSF52540">
    <property type="entry name" value="P-loop containing nucleoside triphosphate hydrolases"/>
    <property type="match status" value="2"/>
</dbReference>
<dbReference type="GO" id="GO:0003677">
    <property type="term" value="F:DNA binding"/>
    <property type="evidence" value="ECO:0007669"/>
    <property type="project" value="UniProtKB-KW"/>
</dbReference>
<evidence type="ECO:0000256" key="4">
    <source>
        <dbReference type="ARBA" id="ARBA00022741"/>
    </source>
</evidence>
<evidence type="ECO:0000256" key="8">
    <source>
        <dbReference type="ARBA" id="ARBA00022840"/>
    </source>
</evidence>
<dbReference type="InterPro" id="IPR014001">
    <property type="entry name" value="Helicase_ATP-bd"/>
</dbReference>
<dbReference type="Pfam" id="PF18319">
    <property type="entry name" value="Zn_ribbon_PriA"/>
    <property type="match status" value="1"/>
</dbReference>
<feature type="domain" description="Helicase C-terminal" evidence="14">
    <location>
        <begin position="455"/>
        <end position="641"/>
    </location>
</feature>
<evidence type="ECO:0000256" key="9">
    <source>
        <dbReference type="ARBA" id="ARBA00023125"/>
    </source>
</evidence>
<keyword evidence="2" id="KW-0235">DNA replication</keyword>
<evidence type="ECO:0000259" key="14">
    <source>
        <dbReference type="PROSITE" id="PS51194"/>
    </source>
</evidence>
<dbReference type="Gene3D" id="3.40.1440.60">
    <property type="entry name" value="PriA, 3(prime) DNA-binding domain"/>
    <property type="match status" value="1"/>
</dbReference>
<gene>
    <name evidence="15" type="ORF">METZ01_LOCUS26534</name>
</gene>
<evidence type="ECO:0000256" key="5">
    <source>
        <dbReference type="ARBA" id="ARBA00022801"/>
    </source>
</evidence>
<evidence type="ECO:0000256" key="3">
    <source>
        <dbReference type="ARBA" id="ARBA00022723"/>
    </source>
</evidence>
<dbReference type="PANTHER" id="PTHR30580">
    <property type="entry name" value="PRIMOSOMAL PROTEIN N"/>
    <property type="match status" value="1"/>
</dbReference>
<dbReference type="GO" id="GO:0043138">
    <property type="term" value="F:3'-5' DNA helicase activity"/>
    <property type="evidence" value="ECO:0007669"/>
    <property type="project" value="UniProtKB-EC"/>
</dbReference>
<dbReference type="Pfam" id="PF18074">
    <property type="entry name" value="PriA_C"/>
    <property type="match status" value="1"/>
</dbReference>
<name>A0A381Q3M2_9ZZZZ</name>
<keyword evidence="5" id="KW-0378">Hydrolase</keyword>
<evidence type="ECO:0000256" key="7">
    <source>
        <dbReference type="ARBA" id="ARBA00022833"/>
    </source>
</evidence>
<dbReference type="CDD" id="cd18804">
    <property type="entry name" value="SF2_C_priA"/>
    <property type="match status" value="1"/>
</dbReference>
<dbReference type="Gene3D" id="3.40.50.300">
    <property type="entry name" value="P-loop containing nucleotide triphosphate hydrolases"/>
    <property type="match status" value="2"/>
</dbReference>
<dbReference type="InterPro" id="IPR027417">
    <property type="entry name" value="P-loop_NTPase"/>
</dbReference>
<keyword evidence="8" id="KW-0067">ATP-binding</keyword>
<dbReference type="InterPro" id="IPR005259">
    <property type="entry name" value="PriA"/>
</dbReference>
<evidence type="ECO:0000256" key="1">
    <source>
        <dbReference type="ARBA" id="ARBA00022515"/>
    </source>
</evidence>
<dbReference type="FunFam" id="3.40.1440.60:FF:000001">
    <property type="entry name" value="Primosomal protein N"/>
    <property type="match status" value="1"/>
</dbReference>
<reference evidence="15" key="1">
    <citation type="submission" date="2018-05" db="EMBL/GenBank/DDBJ databases">
        <authorList>
            <person name="Lanie J.A."/>
            <person name="Ng W.-L."/>
            <person name="Kazmierczak K.M."/>
            <person name="Andrzejewski T.M."/>
            <person name="Davidsen T.M."/>
            <person name="Wayne K.J."/>
            <person name="Tettelin H."/>
            <person name="Glass J.I."/>
            <person name="Rusch D."/>
            <person name="Podicherti R."/>
            <person name="Tsui H.-C.T."/>
            <person name="Winkler M.E."/>
        </authorList>
    </citation>
    <scope>NUCLEOTIDE SEQUENCE</scope>
</reference>
<dbReference type="GO" id="GO:1990077">
    <property type="term" value="C:primosome complex"/>
    <property type="evidence" value="ECO:0007669"/>
    <property type="project" value="UniProtKB-KW"/>
</dbReference>
<dbReference type="CDD" id="cd17929">
    <property type="entry name" value="DEXHc_priA"/>
    <property type="match status" value="1"/>
</dbReference>
<dbReference type="FunFam" id="3.40.50.300:FF:000489">
    <property type="entry name" value="Primosome assembly protein PriA"/>
    <property type="match status" value="1"/>
</dbReference>
<keyword evidence="6" id="KW-0347">Helicase</keyword>
<dbReference type="AlphaFoldDB" id="A0A381Q3M2"/>
<dbReference type="InterPro" id="IPR041236">
    <property type="entry name" value="PriA_C"/>
</dbReference>
<dbReference type="InterPro" id="IPR042115">
    <property type="entry name" value="PriA_3primeBD_sf"/>
</dbReference>
<evidence type="ECO:0000256" key="12">
    <source>
        <dbReference type="ARBA" id="ARBA00048988"/>
    </source>
</evidence>
<dbReference type="SMART" id="SM00487">
    <property type="entry name" value="DEXDc"/>
    <property type="match status" value="1"/>
</dbReference>
<keyword evidence="7" id="KW-0862">Zinc</keyword>
<evidence type="ECO:0000256" key="11">
    <source>
        <dbReference type="ARBA" id="ARBA00034808"/>
    </source>
</evidence>
<protein>
    <recommendedName>
        <fullName evidence="11">DNA 3'-5' helicase</fullName>
        <ecNumber evidence="11">5.6.2.4</ecNumber>
    </recommendedName>
</protein>
<dbReference type="GO" id="GO:0006310">
    <property type="term" value="P:DNA recombination"/>
    <property type="evidence" value="ECO:0007669"/>
    <property type="project" value="InterPro"/>
</dbReference>
<dbReference type="PROSITE" id="PS51194">
    <property type="entry name" value="HELICASE_CTER"/>
    <property type="match status" value="1"/>
</dbReference>
<dbReference type="GO" id="GO:0046872">
    <property type="term" value="F:metal ion binding"/>
    <property type="evidence" value="ECO:0007669"/>
    <property type="project" value="UniProtKB-KW"/>
</dbReference>
<keyword evidence="3" id="KW-0479">Metal-binding</keyword>
<dbReference type="InterPro" id="IPR001650">
    <property type="entry name" value="Helicase_C-like"/>
</dbReference>
<dbReference type="Pfam" id="PF00271">
    <property type="entry name" value="Helicase_C"/>
    <property type="match status" value="1"/>
</dbReference>
<dbReference type="GO" id="GO:0016787">
    <property type="term" value="F:hydrolase activity"/>
    <property type="evidence" value="ECO:0007669"/>
    <property type="project" value="UniProtKB-KW"/>
</dbReference>
<comment type="catalytic activity">
    <reaction evidence="12">
        <text>ATP + H2O = ADP + phosphate + H(+)</text>
        <dbReference type="Rhea" id="RHEA:13065"/>
        <dbReference type="ChEBI" id="CHEBI:15377"/>
        <dbReference type="ChEBI" id="CHEBI:15378"/>
        <dbReference type="ChEBI" id="CHEBI:30616"/>
        <dbReference type="ChEBI" id="CHEBI:43474"/>
        <dbReference type="ChEBI" id="CHEBI:456216"/>
        <dbReference type="EC" id="5.6.2.4"/>
    </reaction>
</comment>
<dbReference type="GO" id="GO:0006302">
    <property type="term" value="P:double-strand break repair"/>
    <property type="evidence" value="ECO:0007669"/>
    <property type="project" value="InterPro"/>
</dbReference>
<dbReference type="Pfam" id="PF17764">
    <property type="entry name" value="PriA_3primeBD"/>
    <property type="match status" value="1"/>
</dbReference>
<dbReference type="HAMAP" id="MF_00983">
    <property type="entry name" value="PriA"/>
    <property type="match status" value="1"/>
</dbReference>
<evidence type="ECO:0000256" key="6">
    <source>
        <dbReference type="ARBA" id="ARBA00022806"/>
    </source>
</evidence>
<dbReference type="Pfam" id="PF00270">
    <property type="entry name" value="DEAD"/>
    <property type="match status" value="1"/>
</dbReference>
<keyword evidence="9" id="KW-0238">DNA-binding</keyword>
<dbReference type="EC" id="5.6.2.4" evidence="11"/>
<organism evidence="15">
    <name type="scientific">marine metagenome</name>
    <dbReference type="NCBI Taxonomy" id="408172"/>
    <lineage>
        <taxon>unclassified sequences</taxon>
        <taxon>metagenomes</taxon>
        <taxon>ecological metagenomes</taxon>
    </lineage>
</organism>
<dbReference type="SMART" id="SM00490">
    <property type="entry name" value="HELICc"/>
    <property type="match status" value="1"/>
</dbReference>
<dbReference type="InterPro" id="IPR040498">
    <property type="entry name" value="PriA_CRR"/>
</dbReference>
<evidence type="ECO:0000256" key="10">
    <source>
        <dbReference type="ARBA" id="ARBA00023235"/>
    </source>
</evidence>
<dbReference type="InterPro" id="IPR041222">
    <property type="entry name" value="PriA_3primeBD"/>
</dbReference>
<keyword evidence="10" id="KW-0413">Isomerase</keyword>
<evidence type="ECO:0000259" key="13">
    <source>
        <dbReference type="PROSITE" id="PS51192"/>
    </source>
</evidence>
<dbReference type="EMBL" id="UINC01001186">
    <property type="protein sequence ID" value="SUZ73680.1"/>
    <property type="molecule type" value="Genomic_DNA"/>
</dbReference>
<keyword evidence="1" id="KW-0639">Primosome</keyword>
<evidence type="ECO:0000313" key="15">
    <source>
        <dbReference type="EMBL" id="SUZ73680.1"/>
    </source>
</evidence>
<dbReference type="GO" id="GO:0006270">
    <property type="term" value="P:DNA replication initiation"/>
    <property type="evidence" value="ECO:0007669"/>
    <property type="project" value="TreeGrafter"/>
</dbReference>
<sequence length="743" mass="83112">MYADVSFPISSWRVFTYRIPQPLDGVIQTGIRVKAPLGRRKAVQGVVVGLGDKAKFKGKIQPISEVVDDVPLLDDTLWQLISWVSDYYLTPLGQVMRSAVPSGLSQQYEPAQILEVSAEKISSGQLQELKEKAPKQYKIVQAISNRGGTLFVKDLADVSDRASAVCRSLEKKGLVAIQAITREPELGGLKVTSVHKEIELTAEQQAVVDEIMKSMKQGLYSASLLHGVTGSGKTEVYIHLARAAQQLGRTSIILLPEISLTPQIAGRFWSVFGEEVAIWHSRMTSAERSWTWRQICAGKYSVVVGARSAIFTPMKKVGLIVVDEEQEGSFKQESPAPRYHARDVALMRGKLSDAITLLAGATPSMESYYNQATNKLNYIRLTSRYGDALYPRVHLVDMNEERAVLEDYSIVLSRELTEKIAERMERGEQVILLQNRRGFASVVTCVDCGEVEMCKHCQIVLTFHKSDSLLKCHYCNFQKPIPKLCAKCDGTLRLGGTGTQKVEEVLIRKFPDIQFVRMDMDTTRRKGAFSKILKEFGEGRYDVLLGTQMIAKGLDFPNVTLVGVVNADTGLFLPDFRAGERTFQLIYQVAGRSGRGNKPGEAVIQTSHPDDPAIKSASQLDIEKYYNICLNERKELMYAPFSWMARVEFSGPDEKKVCSTAENHLKKISEKPQWLEIMGPAPCPVERLRGNYRYQIIFKSPKQKDKNGALFHTFLKQHFTGSEQKGKKGNVRVTMDVDPISLL</sequence>
<dbReference type="GO" id="GO:0006269">
    <property type="term" value="P:DNA replication, synthesis of primer"/>
    <property type="evidence" value="ECO:0007669"/>
    <property type="project" value="UniProtKB-KW"/>
</dbReference>
<dbReference type="GO" id="GO:0005524">
    <property type="term" value="F:ATP binding"/>
    <property type="evidence" value="ECO:0007669"/>
    <property type="project" value="UniProtKB-KW"/>
</dbReference>
<dbReference type="NCBIfam" id="TIGR00595">
    <property type="entry name" value="priA"/>
    <property type="match status" value="1"/>
</dbReference>
<keyword evidence="4" id="KW-0547">Nucleotide-binding</keyword>
<proteinExistence type="inferred from homology"/>
<dbReference type="PROSITE" id="PS51192">
    <property type="entry name" value="HELICASE_ATP_BIND_1"/>
    <property type="match status" value="1"/>
</dbReference>
<dbReference type="InterPro" id="IPR011545">
    <property type="entry name" value="DEAD/DEAH_box_helicase_dom"/>
</dbReference>
<accession>A0A381Q3M2</accession>
<dbReference type="PANTHER" id="PTHR30580:SF0">
    <property type="entry name" value="PRIMOSOMAL PROTEIN N"/>
    <property type="match status" value="1"/>
</dbReference>